<evidence type="ECO:0000313" key="1">
    <source>
        <dbReference type="Proteomes" id="UP000492821"/>
    </source>
</evidence>
<dbReference type="WBParaSite" id="Pan_g21021.t1">
    <property type="protein sequence ID" value="Pan_g21021.t1"/>
    <property type="gene ID" value="Pan_g21021"/>
</dbReference>
<reference evidence="1" key="1">
    <citation type="journal article" date="2013" name="Genetics">
        <title>The draft genome and transcriptome of Panagrellus redivivus are shaped by the harsh demands of a free-living lifestyle.</title>
        <authorList>
            <person name="Srinivasan J."/>
            <person name="Dillman A.R."/>
            <person name="Macchietto M.G."/>
            <person name="Heikkinen L."/>
            <person name="Lakso M."/>
            <person name="Fracchia K.M."/>
            <person name="Antoshechkin I."/>
            <person name="Mortazavi A."/>
            <person name="Wong G."/>
            <person name="Sternberg P.W."/>
        </authorList>
    </citation>
    <scope>NUCLEOTIDE SEQUENCE [LARGE SCALE GENOMIC DNA]</scope>
    <source>
        <strain evidence="1">MT8872</strain>
    </source>
</reference>
<dbReference type="Proteomes" id="UP000492821">
    <property type="component" value="Unassembled WGS sequence"/>
</dbReference>
<reference evidence="2" key="2">
    <citation type="submission" date="2020-10" db="UniProtKB">
        <authorList>
            <consortium name="WormBaseParasite"/>
        </authorList>
    </citation>
    <scope>IDENTIFICATION</scope>
</reference>
<dbReference type="AlphaFoldDB" id="A0A7E4ZW25"/>
<evidence type="ECO:0000313" key="2">
    <source>
        <dbReference type="WBParaSite" id="Pan_g21021.t1"/>
    </source>
</evidence>
<dbReference type="InterPro" id="IPR016024">
    <property type="entry name" value="ARM-type_fold"/>
</dbReference>
<proteinExistence type="predicted"/>
<dbReference type="SUPFAM" id="SSF48371">
    <property type="entry name" value="ARM repeat"/>
    <property type="match status" value="1"/>
</dbReference>
<accession>A0A7E4ZW25</accession>
<name>A0A7E4ZW25_PANRE</name>
<dbReference type="Gene3D" id="1.25.10.10">
    <property type="entry name" value="Leucine-rich Repeat Variant"/>
    <property type="match status" value="1"/>
</dbReference>
<dbReference type="InterPro" id="IPR011989">
    <property type="entry name" value="ARM-like"/>
</dbReference>
<keyword evidence="1" id="KW-1185">Reference proteome</keyword>
<organism evidence="1 2">
    <name type="scientific">Panagrellus redivivus</name>
    <name type="common">Microworm</name>
    <dbReference type="NCBI Taxonomy" id="6233"/>
    <lineage>
        <taxon>Eukaryota</taxon>
        <taxon>Metazoa</taxon>
        <taxon>Ecdysozoa</taxon>
        <taxon>Nematoda</taxon>
        <taxon>Chromadorea</taxon>
        <taxon>Rhabditida</taxon>
        <taxon>Tylenchina</taxon>
        <taxon>Panagrolaimomorpha</taxon>
        <taxon>Panagrolaimoidea</taxon>
        <taxon>Panagrolaimidae</taxon>
        <taxon>Panagrellus</taxon>
    </lineage>
</organism>
<protein>
    <submittedName>
        <fullName evidence="2">Tuberin</fullName>
    </submittedName>
</protein>
<sequence>MGDAPENDVLRLLREAENRSALTRNVEHLLSSLNSRRTDFCAVRQGAAEELRMLVRHPANFTSALTIKVGETVLNCLAQRNEQPMLVQTLLHILSDLIIDSQTLCHHLHKKNMIKTLTTHVSIYSNSVPHVKCLCVSALSVIAECCGPCCRQVVQQSFYSVFNCLKTTPENERSMLVYIIAVHTMLRPDGGGPTIHDPTDFVETLMHIYHRYNIQEIRNNIVYSLMQWLSLHPTTEHASALMKYPRILNTLMDFFNSHNKEEGVPVLRIMGHLIYAEDDHVRAILDTNIITAIRCGISTYSIRMKVETLWFLSNVIAVRDPAIAQSIIEDSPDLWDVFIRCAYARSFKLRREAMFCIINALTALDESYMNRALHDFFGKLIVDTFEEFHNSPWRMKYVIEKSLLMLIRERIEQGSAGMIQAALKLRFFDVFDHKITNFLQHRIVMIDRNTVEFEMLTEVIDEGEKCLGTLRRIELAFEDLIGGPHGDNGMEVDEPVDVSEEIDNSTPMEIDFDLD</sequence>